<protein>
    <recommendedName>
        <fullName evidence="5">Esterase</fullName>
    </recommendedName>
</protein>
<keyword evidence="2" id="KW-1133">Transmembrane helix</keyword>
<keyword evidence="2" id="KW-0812">Transmembrane</keyword>
<comment type="caution">
    <text evidence="3">The sequence shown here is derived from an EMBL/GenBank/DDBJ whole genome shotgun (WGS) entry which is preliminary data.</text>
</comment>
<feature type="region of interest" description="Disordered" evidence="1">
    <location>
        <begin position="276"/>
        <end position="305"/>
    </location>
</feature>
<sequence>MSLTATSTLVGGFALAILVVAGTVTLWRRWPRRARLVLRSGSLLLSQIMIVICVGLVVNRSEQLYPSLETLIDPPKAKEPVAESVTSGGLDEWLRARSQQGAKSGLAFPWQPAGGGHWPVTEHPSISLPAQYFLQPNSRFPVIVAFAPPGTPGWADARAAGRAGDPAIVVFVHPHNNDAGSLKLLGTDLPQELGRDLRTTPDRWSAVGIGKYGVAALDLARRHPERYRSAAAVTPPVPAELTAPAKALTALSSPVAVFLAPGVAVPSGLPVPSPVPVVSPSASPTASARPTPGTRGTTDRLVPKPADPLTAALRWAAAQLPAALDPAQTAGQVSTSATLPPSAPPLAPSTPAATTPPAHAPTRPNAPGAGR</sequence>
<name>A0A8J7GJZ1_9ACTN</name>
<keyword evidence="2" id="KW-0472">Membrane</keyword>
<gene>
    <name evidence="3" type="ORF">IW245_004396</name>
</gene>
<feature type="compositionally biased region" description="Low complexity" evidence="1">
    <location>
        <begin position="349"/>
        <end position="371"/>
    </location>
</feature>
<evidence type="ECO:0000313" key="4">
    <source>
        <dbReference type="Proteomes" id="UP000622552"/>
    </source>
</evidence>
<dbReference type="SUPFAM" id="SSF53474">
    <property type="entry name" value="alpha/beta-Hydrolases"/>
    <property type="match status" value="1"/>
</dbReference>
<evidence type="ECO:0000313" key="3">
    <source>
        <dbReference type="EMBL" id="MBG6138202.1"/>
    </source>
</evidence>
<proteinExistence type="predicted"/>
<feature type="transmembrane region" description="Helical" evidence="2">
    <location>
        <begin position="6"/>
        <end position="27"/>
    </location>
</feature>
<dbReference type="EMBL" id="JADOUF010000001">
    <property type="protein sequence ID" value="MBG6138202.1"/>
    <property type="molecule type" value="Genomic_DNA"/>
</dbReference>
<dbReference type="Proteomes" id="UP000622552">
    <property type="component" value="Unassembled WGS sequence"/>
</dbReference>
<evidence type="ECO:0008006" key="5">
    <source>
        <dbReference type="Google" id="ProtNLM"/>
    </source>
</evidence>
<dbReference type="Gene3D" id="3.40.50.1820">
    <property type="entry name" value="alpha/beta hydrolase"/>
    <property type="match status" value="1"/>
</dbReference>
<dbReference type="InterPro" id="IPR029058">
    <property type="entry name" value="AB_hydrolase_fold"/>
</dbReference>
<reference evidence="3" key="1">
    <citation type="submission" date="2020-11" db="EMBL/GenBank/DDBJ databases">
        <title>Sequencing the genomes of 1000 actinobacteria strains.</title>
        <authorList>
            <person name="Klenk H.-P."/>
        </authorList>
    </citation>
    <scope>NUCLEOTIDE SEQUENCE</scope>
    <source>
        <strain evidence="3">DSM 45356</strain>
    </source>
</reference>
<keyword evidence="4" id="KW-1185">Reference proteome</keyword>
<evidence type="ECO:0000256" key="1">
    <source>
        <dbReference type="SAM" id="MobiDB-lite"/>
    </source>
</evidence>
<feature type="compositionally biased region" description="Low complexity" evidence="1">
    <location>
        <begin position="325"/>
        <end position="340"/>
    </location>
</feature>
<organism evidence="3 4">
    <name type="scientific">Longispora fulva</name>
    <dbReference type="NCBI Taxonomy" id="619741"/>
    <lineage>
        <taxon>Bacteria</taxon>
        <taxon>Bacillati</taxon>
        <taxon>Actinomycetota</taxon>
        <taxon>Actinomycetes</taxon>
        <taxon>Micromonosporales</taxon>
        <taxon>Micromonosporaceae</taxon>
        <taxon>Longispora</taxon>
    </lineage>
</organism>
<dbReference type="RefSeq" id="WP_197004983.1">
    <property type="nucleotide sequence ID" value="NZ_BONS01000017.1"/>
</dbReference>
<dbReference type="AlphaFoldDB" id="A0A8J7GJZ1"/>
<feature type="transmembrane region" description="Helical" evidence="2">
    <location>
        <begin position="36"/>
        <end position="58"/>
    </location>
</feature>
<accession>A0A8J7GJZ1</accession>
<feature type="region of interest" description="Disordered" evidence="1">
    <location>
        <begin position="325"/>
        <end position="371"/>
    </location>
</feature>
<evidence type="ECO:0000256" key="2">
    <source>
        <dbReference type="SAM" id="Phobius"/>
    </source>
</evidence>
<feature type="compositionally biased region" description="Low complexity" evidence="1">
    <location>
        <begin position="278"/>
        <end position="296"/>
    </location>
</feature>